<proteinExistence type="predicted"/>
<reference evidence="1" key="1">
    <citation type="submission" date="2021-01" db="EMBL/GenBank/DDBJ databases">
        <authorList>
            <consortium name="Genoscope - CEA"/>
            <person name="William W."/>
        </authorList>
    </citation>
    <scope>NUCLEOTIDE SEQUENCE</scope>
</reference>
<dbReference type="EMBL" id="CAJJDO010000087">
    <property type="protein sequence ID" value="CAD8186316.1"/>
    <property type="molecule type" value="Genomic_DNA"/>
</dbReference>
<accession>A0A8S1WKM2</accession>
<evidence type="ECO:0000313" key="2">
    <source>
        <dbReference type="Proteomes" id="UP000689195"/>
    </source>
</evidence>
<name>A0A8S1WKM2_9CILI</name>
<sequence>MTSQYIIVIFLQLQFNNYQANTTQLSYIYTSLLIYSYFYSQIQQEEKFHYYLIERFQLNIGFKGMWSISMIQLNMLNVLSHFSYHYQLNLVIYFLAFCGMESLKIKIVQIFLKQEKHEDICIMSTGFMFTKDKARRNHYQMNLEI</sequence>
<dbReference type="Proteomes" id="UP000689195">
    <property type="component" value="Unassembled WGS sequence"/>
</dbReference>
<evidence type="ECO:0000313" key="1">
    <source>
        <dbReference type="EMBL" id="CAD8186316.1"/>
    </source>
</evidence>
<comment type="caution">
    <text evidence="1">The sequence shown here is derived from an EMBL/GenBank/DDBJ whole genome shotgun (WGS) entry which is preliminary data.</text>
</comment>
<organism evidence="1 2">
    <name type="scientific">Paramecium pentaurelia</name>
    <dbReference type="NCBI Taxonomy" id="43138"/>
    <lineage>
        <taxon>Eukaryota</taxon>
        <taxon>Sar</taxon>
        <taxon>Alveolata</taxon>
        <taxon>Ciliophora</taxon>
        <taxon>Intramacronucleata</taxon>
        <taxon>Oligohymenophorea</taxon>
        <taxon>Peniculida</taxon>
        <taxon>Parameciidae</taxon>
        <taxon>Paramecium</taxon>
    </lineage>
</organism>
<gene>
    <name evidence="1" type="ORF">PPENT_87.1.T0870002</name>
</gene>
<keyword evidence="2" id="KW-1185">Reference proteome</keyword>
<dbReference type="AlphaFoldDB" id="A0A8S1WKM2"/>
<protein>
    <submittedName>
        <fullName evidence="1">Uncharacterized protein</fullName>
    </submittedName>
</protein>